<dbReference type="FunFam" id="1.20.120.610:FF:000005">
    <property type="entry name" value="V-type sodium ATPase subunit K"/>
    <property type="match status" value="1"/>
</dbReference>
<dbReference type="InterPro" id="IPR035921">
    <property type="entry name" value="F/V-ATP_Csub_sf"/>
</dbReference>
<evidence type="ECO:0000313" key="10">
    <source>
        <dbReference type="EMBL" id="PIV64339.1"/>
    </source>
</evidence>
<evidence type="ECO:0000256" key="7">
    <source>
        <dbReference type="ARBA" id="ARBA00023136"/>
    </source>
</evidence>
<dbReference type="EMBL" id="PETL01000136">
    <property type="protein sequence ID" value="PIV64339.1"/>
    <property type="molecule type" value="Genomic_DNA"/>
</dbReference>
<accession>A0A2M7E9E8</accession>
<organism evidence="10 11">
    <name type="scientific">bacterium (Candidatus Ratteibacteria) CG01_land_8_20_14_3_00_40_19</name>
    <dbReference type="NCBI Taxonomy" id="2014290"/>
    <lineage>
        <taxon>Bacteria</taxon>
        <taxon>Candidatus Ratteibacteria</taxon>
    </lineage>
</organism>
<evidence type="ECO:0000256" key="5">
    <source>
        <dbReference type="ARBA" id="ARBA00022989"/>
    </source>
</evidence>
<dbReference type="GO" id="GO:0033179">
    <property type="term" value="C:proton-transporting V-type ATPase, V0 domain"/>
    <property type="evidence" value="ECO:0007669"/>
    <property type="project" value="InterPro"/>
</dbReference>
<keyword evidence="4 8" id="KW-0812">Transmembrane</keyword>
<dbReference type="Pfam" id="PF00137">
    <property type="entry name" value="ATP-synt_C"/>
    <property type="match status" value="2"/>
</dbReference>
<reference evidence="11" key="1">
    <citation type="submission" date="2017-09" db="EMBL/GenBank/DDBJ databases">
        <title>Depth-based differentiation of microbial function through sediment-hosted aquifers and enrichment of novel symbionts in the deep terrestrial subsurface.</title>
        <authorList>
            <person name="Probst A.J."/>
            <person name="Ladd B."/>
            <person name="Jarett J.K."/>
            <person name="Geller-Mcgrath D.E."/>
            <person name="Sieber C.M.K."/>
            <person name="Emerson J.B."/>
            <person name="Anantharaman K."/>
            <person name="Thomas B.C."/>
            <person name="Malmstrom R."/>
            <person name="Stieglmeier M."/>
            <person name="Klingl A."/>
            <person name="Woyke T."/>
            <person name="Ryan C.M."/>
            <person name="Banfield J.F."/>
        </authorList>
    </citation>
    <scope>NUCLEOTIDE SEQUENCE [LARGE SCALE GENOMIC DNA]</scope>
</reference>
<name>A0A2M7E9E8_9BACT</name>
<sequence>MDMLGLAIAMAGAAFAIGFAGAGSSIGIGYAGQSANGVLSEEPEKFGSMLLLVALPGTQGFYGFLVSFLVIMKLGLLGANIISLSVAQGWQIFGACLPIAITGFASGIHQGKVCAAGIGVVAKQPAAAMRALIYAALVETYAVLGLVTSIFLLQGVKL</sequence>
<comment type="subcellular location">
    <subcellularLocation>
        <location evidence="1">Membrane</location>
        <topology evidence="1">Multi-pass membrane protein</topology>
    </subcellularLocation>
</comment>
<keyword evidence="6 8" id="KW-0406">Ion transport</keyword>
<dbReference type="Proteomes" id="UP000228886">
    <property type="component" value="Unassembled WGS sequence"/>
</dbReference>
<evidence type="ECO:0000313" key="11">
    <source>
        <dbReference type="Proteomes" id="UP000228886"/>
    </source>
</evidence>
<dbReference type="CDD" id="cd18180">
    <property type="entry name" value="ATP-synt_Vo_Ao_c_NTPK_rpt2"/>
    <property type="match status" value="1"/>
</dbReference>
<comment type="caution">
    <text evidence="10">The sequence shown here is derived from an EMBL/GenBank/DDBJ whole genome shotgun (WGS) entry which is preliminary data.</text>
</comment>
<evidence type="ECO:0000256" key="1">
    <source>
        <dbReference type="ARBA" id="ARBA00004141"/>
    </source>
</evidence>
<proteinExistence type="inferred from homology"/>
<feature type="domain" description="V-ATPase proteolipid subunit C-like" evidence="9">
    <location>
        <begin position="12"/>
        <end position="69"/>
    </location>
</feature>
<protein>
    <submittedName>
        <fullName evidence="10">Permease</fullName>
    </submittedName>
</protein>
<dbReference type="CDD" id="cd18179">
    <property type="entry name" value="ATP-synt_Vo_Ao_c_NTPK_rpt1"/>
    <property type="match status" value="1"/>
</dbReference>
<comment type="similarity">
    <text evidence="2 8">Belongs to the V-ATPase proteolipid subunit family.</text>
</comment>
<evidence type="ECO:0000256" key="4">
    <source>
        <dbReference type="ARBA" id="ARBA00022692"/>
    </source>
</evidence>
<keyword evidence="7 8" id="KW-0472">Membrane</keyword>
<evidence type="ECO:0000256" key="2">
    <source>
        <dbReference type="ARBA" id="ARBA00007296"/>
    </source>
</evidence>
<evidence type="ECO:0000259" key="9">
    <source>
        <dbReference type="Pfam" id="PF00137"/>
    </source>
</evidence>
<evidence type="ECO:0000256" key="8">
    <source>
        <dbReference type="RuleBase" id="RU363060"/>
    </source>
</evidence>
<dbReference type="NCBIfam" id="NF005124">
    <property type="entry name" value="PRK06558.1"/>
    <property type="match status" value="1"/>
</dbReference>
<evidence type="ECO:0000256" key="6">
    <source>
        <dbReference type="ARBA" id="ARBA00023065"/>
    </source>
</evidence>
<dbReference type="PRINTS" id="PR00122">
    <property type="entry name" value="VACATPASE"/>
</dbReference>
<dbReference type="InterPro" id="IPR002379">
    <property type="entry name" value="ATPase_proteolipid_c-like_dom"/>
</dbReference>
<dbReference type="InterPro" id="IPR000245">
    <property type="entry name" value="ATPase_proteolipid_csu"/>
</dbReference>
<dbReference type="PANTHER" id="PTHR10263">
    <property type="entry name" value="V-TYPE PROTON ATPASE PROTEOLIPID SUBUNIT"/>
    <property type="match status" value="1"/>
</dbReference>
<feature type="domain" description="V-ATPase proteolipid subunit C-like" evidence="9">
    <location>
        <begin position="93"/>
        <end position="152"/>
    </location>
</feature>
<feature type="transmembrane region" description="Helical" evidence="8">
    <location>
        <begin position="92"/>
        <end position="111"/>
    </location>
</feature>
<keyword evidence="5 8" id="KW-1133">Transmembrane helix</keyword>
<dbReference type="SUPFAM" id="SSF81333">
    <property type="entry name" value="F1F0 ATP synthase subunit C"/>
    <property type="match status" value="2"/>
</dbReference>
<dbReference type="GO" id="GO:0046961">
    <property type="term" value="F:proton-transporting ATPase activity, rotational mechanism"/>
    <property type="evidence" value="ECO:0007669"/>
    <property type="project" value="InterPro"/>
</dbReference>
<evidence type="ECO:0000256" key="3">
    <source>
        <dbReference type="ARBA" id="ARBA00022448"/>
    </source>
</evidence>
<dbReference type="Gene3D" id="1.20.120.610">
    <property type="entry name" value="lithium bound rotor ring of v- atpase"/>
    <property type="match status" value="1"/>
</dbReference>
<dbReference type="AlphaFoldDB" id="A0A2M7E9E8"/>
<gene>
    <name evidence="10" type="ORF">COS11_02715</name>
</gene>
<feature type="transmembrane region" description="Helical" evidence="8">
    <location>
        <begin position="46"/>
        <end position="71"/>
    </location>
</feature>
<feature type="transmembrane region" description="Helical" evidence="8">
    <location>
        <begin position="131"/>
        <end position="153"/>
    </location>
</feature>
<keyword evidence="3 8" id="KW-0813">Transport</keyword>